<evidence type="ECO:0000313" key="2">
    <source>
        <dbReference type="Proteomes" id="UP000410492"/>
    </source>
</evidence>
<dbReference type="EMBL" id="CAACVG010008153">
    <property type="protein sequence ID" value="VEN48736.1"/>
    <property type="molecule type" value="Genomic_DNA"/>
</dbReference>
<gene>
    <name evidence="1" type="ORF">CALMAC_LOCUS10081</name>
</gene>
<dbReference type="Proteomes" id="UP000410492">
    <property type="component" value="Unassembled WGS sequence"/>
</dbReference>
<evidence type="ECO:0000313" key="1">
    <source>
        <dbReference type="EMBL" id="VEN48736.1"/>
    </source>
</evidence>
<proteinExistence type="predicted"/>
<reference evidence="1 2" key="1">
    <citation type="submission" date="2019-01" db="EMBL/GenBank/DDBJ databases">
        <authorList>
            <person name="Sayadi A."/>
        </authorList>
    </citation>
    <scope>NUCLEOTIDE SEQUENCE [LARGE SCALE GENOMIC DNA]</scope>
</reference>
<dbReference type="AlphaFoldDB" id="A0A653CN87"/>
<organism evidence="1 2">
    <name type="scientific">Callosobruchus maculatus</name>
    <name type="common">Southern cowpea weevil</name>
    <name type="synonym">Pulse bruchid</name>
    <dbReference type="NCBI Taxonomy" id="64391"/>
    <lineage>
        <taxon>Eukaryota</taxon>
        <taxon>Metazoa</taxon>
        <taxon>Ecdysozoa</taxon>
        <taxon>Arthropoda</taxon>
        <taxon>Hexapoda</taxon>
        <taxon>Insecta</taxon>
        <taxon>Pterygota</taxon>
        <taxon>Neoptera</taxon>
        <taxon>Endopterygota</taxon>
        <taxon>Coleoptera</taxon>
        <taxon>Polyphaga</taxon>
        <taxon>Cucujiformia</taxon>
        <taxon>Chrysomeloidea</taxon>
        <taxon>Chrysomelidae</taxon>
        <taxon>Bruchinae</taxon>
        <taxon>Bruchini</taxon>
        <taxon>Callosobruchus</taxon>
    </lineage>
</organism>
<protein>
    <submittedName>
        <fullName evidence="1">Uncharacterized protein</fullName>
    </submittedName>
</protein>
<keyword evidence="2" id="KW-1185">Reference proteome</keyword>
<name>A0A653CN87_CALMS</name>
<accession>A0A653CN87</accession>
<sequence length="44" mass="5112">MYLMKKGQNTYSMVKVVLKNDFHQNQGERNSLSHSMVVLNSKLI</sequence>